<keyword evidence="3" id="KW-1185">Reference proteome</keyword>
<organism evidence="2 3">
    <name type="scientific">Ephemerocybe angulata</name>
    <dbReference type="NCBI Taxonomy" id="980116"/>
    <lineage>
        <taxon>Eukaryota</taxon>
        <taxon>Fungi</taxon>
        <taxon>Dikarya</taxon>
        <taxon>Basidiomycota</taxon>
        <taxon>Agaricomycotina</taxon>
        <taxon>Agaricomycetes</taxon>
        <taxon>Agaricomycetidae</taxon>
        <taxon>Agaricales</taxon>
        <taxon>Agaricineae</taxon>
        <taxon>Psathyrellaceae</taxon>
        <taxon>Ephemerocybe</taxon>
    </lineage>
</organism>
<reference evidence="2 3" key="1">
    <citation type="submission" date="2020-07" db="EMBL/GenBank/DDBJ databases">
        <title>Comparative genomics of pyrophilous fungi reveals a link between fire events and developmental genes.</title>
        <authorList>
            <consortium name="DOE Joint Genome Institute"/>
            <person name="Steindorff A.S."/>
            <person name="Carver A."/>
            <person name="Calhoun S."/>
            <person name="Stillman K."/>
            <person name="Liu H."/>
            <person name="Lipzen A."/>
            <person name="Pangilinan J."/>
            <person name="Labutti K."/>
            <person name="Bruns T.D."/>
            <person name="Grigoriev I.V."/>
        </authorList>
    </citation>
    <scope>NUCLEOTIDE SEQUENCE [LARGE SCALE GENOMIC DNA]</scope>
    <source>
        <strain evidence="2 3">CBS 144469</strain>
    </source>
</reference>
<proteinExistence type="predicted"/>
<evidence type="ECO:0000256" key="1">
    <source>
        <dbReference type="SAM" id="MobiDB-lite"/>
    </source>
</evidence>
<protein>
    <submittedName>
        <fullName evidence="2">Uncharacterized protein</fullName>
    </submittedName>
</protein>
<evidence type="ECO:0000313" key="3">
    <source>
        <dbReference type="Proteomes" id="UP000521943"/>
    </source>
</evidence>
<dbReference type="Proteomes" id="UP000521943">
    <property type="component" value="Unassembled WGS sequence"/>
</dbReference>
<gene>
    <name evidence="2" type="ORF">DFP72DRAFT_1043218</name>
</gene>
<feature type="region of interest" description="Disordered" evidence="1">
    <location>
        <begin position="81"/>
        <end position="153"/>
    </location>
</feature>
<dbReference type="EMBL" id="JACGCI010000015">
    <property type="protein sequence ID" value="KAF6759609.1"/>
    <property type="molecule type" value="Genomic_DNA"/>
</dbReference>
<dbReference type="AlphaFoldDB" id="A0A8H6I6R7"/>
<feature type="compositionally biased region" description="Basic and acidic residues" evidence="1">
    <location>
        <begin position="111"/>
        <end position="124"/>
    </location>
</feature>
<evidence type="ECO:0000313" key="2">
    <source>
        <dbReference type="EMBL" id="KAF6759609.1"/>
    </source>
</evidence>
<accession>A0A8H6I6R7</accession>
<name>A0A8H6I6R7_9AGAR</name>
<sequence length="153" mass="17058">MTPRETIGHVRVHSAIVKYEYDNAKRAASPHSPLYRYSKDFRQDSKMDNSALALASGSMSLNTSLGRQRKVALNDLVWRASRRAQSGEDGKADISFEGGLRRASGLKRSKQKEEKEARALRARETPNGGSKRSTSDDGEVSKNQHEKERGARL</sequence>
<comment type="caution">
    <text evidence="2">The sequence shown here is derived from an EMBL/GenBank/DDBJ whole genome shotgun (WGS) entry which is preliminary data.</text>
</comment>
<feature type="compositionally biased region" description="Basic and acidic residues" evidence="1">
    <location>
        <begin position="133"/>
        <end position="153"/>
    </location>
</feature>
<feature type="compositionally biased region" description="Basic and acidic residues" evidence="1">
    <location>
        <begin position="85"/>
        <end position="94"/>
    </location>
</feature>